<evidence type="ECO:0000256" key="1">
    <source>
        <dbReference type="ARBA" id="ARBA00022574"/>
    </source>
</evidence>
<evidence type="ECO:0000256" key="4">
    <source>
        <dbReference type="SAM" id="MobiDB-lite"/>
    </source>
</evidence>
<dbReference type="PANTHER" id="PTHR14221:SF0">
    <property type="entry name" value="WD REPEAT-CONTAINING PROTEIN 44"/>
    <property type="match status" value="1"/>
</dbReference>
<feature type="region of interest" description="Disordered" evidence="4">
    <location>
        <begin position="1"/>
        <end position="60"/>
    </location>
</feature>
<dbReference type="SUPFAM" id="SSF50978">
    <property type="entry name" value="WD40 repeat-like"/>
    <property type="match status" value="1"/>
</dbReference>
<keyword evidence="1 3" id="KW-0853">WD repeat</keyword>
<feature type="compositionally biased region" description="Polar residues" evidence="4">
    <location>
        <begin position="702"/>
        <end position="712"/>
    </location>
</feature>
<feature type="compositionally biased region" description="Polar residues" evidence="4">
    <location>
        <begin position="45"/>
        <end position="60"/>
    </location>
</feature>
<feature type="repeat" description="WD" evidence="3">
    <location>
        <begin position="548"/>
        <end position="577"/>
    </location>
</feature>
<feature type="region of interest" description="Disordered" evidence="4">
    <location>
        <begin position="697"/>
        <end position="732"/>
    </location>
</feature>
<protein>
    <submittedName>
        <fullName evidence="5">Putative WD repeat-containing protein C3H5.08c</fullName>
    </submittedName>
</protein>
<evidence type="ECO:0000313" key="6">
    <source>
        <dbReference type="Proteomes" id="UP000613401"/>
    </source>
</evidence>
<accession>A0A8H4FDI1</accession>
<reference evidence="5" key="2">
    <citation type="submission" date="2020-03" db="EMBL/GenBank/DDBJ databases">
        <authorList>
            <person name="Fu F.-F."/>
            <person name="Chen J."/>
        </authorList>
    </citation>
    <scope>NUCLEOTIDE SEQUENCE</scope>
    <source>
        <strain evidence="5">Lc1</strain>
    </source>
</reference>
<evidence type="ECO:0000313" key="5">
    <source>
        <dbReference type="EMBL" id="KAF3797916.1"/>
    </source>
</evidence>
<dbReference type="PROSITE" id="PS50082">
    <property type="entry name" value="WD_REPEATS_2"/>
    <property type="match status" value="4"/>
</dbReference>
<feature type="region of interest" description="Disordered" evidence="4">
    <location>
        <begin position="106"/>
        <end position="126"/>
    </location>
</feature>
<feature type="region of interest" description="Disordered" evidence="4">
    <location>
        <begin position="745"/>
        <end position="770"/>
    </location>
</feature>
<feature type="region of interest" description="Disordered" evidence="4">
    <location>
        <begin position="782"/>
        <end position="834"/>
    </location>
</feature>
<dbReference type="Gene3D" id="2.130.10.10">
    <property type="entry name" value="YVTN repeat-like/Quinoprotein amine dehydrogenase"/>
    <property type="match status" value="1"/>
</dbReference>
<dbReference type="EMBL" id="WVTB01000104">
    <property type="protein sequence ID" value="KAF3797916.1"/>
    <property type="molecule type" value="Genomic_DNA"/>
</dbReference>
<dbReference type="InterPro" id="IPR040324">
    <property type="entry name" value="WDR44/Dgr2"/>
</dbReference>
<dbReference type="GeneID" id="69015110"/>
<keyword evidence="2" id="KW-0677">Repeat</keyword>
<evidence type="ECO:0000256" key="2">
    <source>
        <dbReference type="ARBA" id="ARBA00022737"/>
    </source>
</evidence>
<dbReference type="PRINTS" id="PR00320">
    <property type="entry name" value="GPROTEINBRPT"/>
</dbReference>
<feature type="region of interest" description="Disordered" evidence="4">
    <location>
        <begin position="629"/>
        <end position="652"/>
    </location>
</feature>
<keyword evidence="6" id="KW-1185">Reference proteome</keyword>
<feature type="repeat" description="WD" evidence="3">
    <location>
        <begin position="398"/>
        <end position="440"/>
    </location>
</feature>
<dbReference type="PANTHER" id="PTHR14221">
    <property type="entry name" value="WD REPEAT DOMAIN 44"/>
    <property type="match status" value="1"/>
</dbReference>
<feature type="region of interest" description="Disordered" evidence="4">
    <location>
        <begin position="197"/>
        <end position="216"/>
    </location>
</feature>
<comment type="caution">
    <text evidence="5">The sequence shown here is derived from an EMBL/GenBank/DDBJ whole genome shotgun (WGS) entry which is preliminary data.</text>
</comment>
<name>A0A8H4FDI1_COLGL</name>
<feature type="compositionally biased region" description="Low complexity" evidence="4">
    <location>
        <begin position="869"/>
        <end position="894"/>
    </location>
</feature>
<feature type="compositionally biased region" description="Basic and acidic residues" evidence="4">
    <location>
        <begin position="638"/>
        <end position="652"/>
    </location>
</feature>
<feature type="repeat" description="WD" evidence="3">
    <location>
        <begin position="288"/>
        <end position="329"/>
    </location>
</feature>
<dbReference type="PROSITE" id="PS50294">
    <property type="entry name" value="WD_REPEATS_REGION"/>
    <property type="match status" value="2"/>
</dbReference>
<dbReference type="InterPro" id="IPR020472">
    <property type="entry name" value="WD40_PAC1"/>
</dbReference>
<gene>
    <name evidence="5" type="ORF">GCG54_00007969</name>
</gene>
<evidence type="ECO:0000256" key="3">
    <source>
        <dbReference type="PROSITE-ProRule" id="PRU00221"/>
    </source>
</evidence>
<proteinExistence type="predicted"/>
<dbReference type="SMART" id="SM00320">
    <property type="entry name" value="WD40"/>
    <property type="match status" value="7"/>
</dbReference>
<organism evidence="5 6">
    <name type="scientific">Colletotrichum gloeosporioides</name>
    <name type="common">Anthracnose fungus</name>
    <name type="synonym">Glomerella cingulata</name>
    <dbReference type="NCBI Taxonomy" id="474922"/>
    <lineage>
        <taxon>Eukaryota</taxon>
        <taxon>Fungi</taxon>
        <taxon>Dikarya</taxon>
        <taxon>Ascomycota</taxon>
        <taxon>Pezizomycotina</taxon>
        <taxon>Sordariomycetes</taxon>
        <taxon>Hypocreomycetidae</taxon>
        <taxon>Glomerellales</taxon>
        <taxon>Glomerellaceae</taxon>
        <taxon>Colletotrichum</taxon>
        <taxon>Colletotrichum gloeosporioides species complex</taxon>
    </lineage>
</organism>
<dbReference type="CDD" id="cd00200">
    <property type="entry name" value="WD40"/>
    <property type="match status" value="1"/>
</dbReference>
<dbReference type="Proteomes" id="UP000613401">
    <property type="component" value="Unassembled WGS sequence"/>
</dbReference>
<feature type="repeat" description="WD" evidence="3">
    <location>
        <begin position="358"/>
        <end position="398"/>
    </location>
</feature>
<dbReference type="AlphaFoldDB" id="A0A8H4FDI1"/>
<feature type="region of interest" description="Disordered" evidence="4">
    <location>
        <begin position="869"/>
        <end position="898"/>
    </location>
</feature>
<dbReference type="RefSeq" id="XP_045257076.1">
    <property type="nucleotide sequence ID" value="XM_045407943.1"/>
</dbReference>
<feature type="compositionally biased region" description="Polar residues" evidence="4">
    <location>
        <begin position="750"/>
        <end position="763"/>
    </location>
</feature>
<dbReference type="InterPro" id="IPR015943">
    <property type="entry name" value="WD40/YVTN_repeat-like_dom_sf"/>
</dbReference>
<reference evidence="5" key="1">
    <citation type="journal article" date="2020" name="Phytopathology">
        <title>Genome sequence and comparative analysis of Colletotrichum gloeosporioides isolated from Liriodendron leaves.</title>
        <authorList>
            <person name="Fu F.F."/>
            <person name="Hao Z."/>
            <person name="Wang P."/>
            <person name="Lu Y."/>
            <person name="Xue L.J."/>
            <person name="Wei G."/>
            <person name="Tian Y."/>
            <person name="Baishi H."/>
            <person name="Xu H."/>
            <person name="Shi J."/>
            <person name="Cheng T."/>
            <person name="Wang G."/>
            <person name="Yi Y."/>
            <person name="Chen J."/>
        </authorList>
    </citation>
    <scope>NUCLEOTIDE SEQUENCE</scope>
    <source>
        <strain evidence="5">Lc1</strain>
    </source>
</reference>
<dbReference type="InterPro" id="IPR036322">
    <property type="entry name" value="WD40_repeat_dom_sf"/>
</dbReference>
<feature type="region of interest" description="Disordered" evidence="4">
    <location>
        <begin position="151"/>
        <end position="173"/>
    </location>
</feature>
<dbReference type="Pfam" id="PF00400">
    <property type="entry name" value="WD40"/>
    <property type="match status" value="5"/>
</dbReference>
<dbReference type="InterPro" id="IPR001680">
    <property type="entry name" value="WD40_rpt"/>
</dbReference>
<sequence>MSTPTSAIKLPDAGRRDDGPGPAPPPLPPASASEPGLPIPVSREPSVTPQKSPAASDSQTQATLLISHRWTLDLREPLIVAHVAQTWTVDANRSIGSSFPTFAKKTPTKLSRSMTPNAKDLKPVKPAPAAVHSPAAIDPLSQHILMRTNTDHTVPPQLRRPPDSPLPDPEQPTKLTVHAFDAPKNKKVGGSFLSRLSMRGGRRRDDDEESVFSDQRTEGNNAHVFSSVIGSGYIPHHKEPPRYIRIKAHNKKNREFNRMFLAQELTISQPEANDEKGATVTTSNGTRRSNNGGAIWATEFSPDGKYFAAAGKDQVVRVWAVISTHEERRRHEDEESANDANGERLSAPVFRSKPVHEFRGHTGEVLDLSWSKNNFLLSSSMDKTIRLWHISRKECLFAAKSNDFTTSICFHPTDDRFFLAGSLDSTLRLWSIPDKAVAYSAHLSDLITAVAFSPDGKTAIAGVYSGMCMFYDTDGLKNVSQLHVRSSRGKNAKGSKITGIKTMVIDDEVKVLITSNDSRVRLYNLRDKSLDAKFKGLENTCSQIHADFSDNGQWIVSGSEDKKTYIWSVRSADSEKDKPCEYFDAHSDRVSTAIFAPTKSRQLLGGSGDPLYDLCNPPPVMLMSLEESIASQGGQSDDDTKTQVKKPEESPQYIEKSKHFDGQILVTTDQSGVIKVFRQDCAFIKRRHESRLTGSIVGRSGSVATRTSVGSHNRSRRSSITRAAAPGASQLSSDIISWRQGIEHGRPSSMVLTPSQSERSLSPNKAARTPINTSAANLASEARKQPYAGSPQARPQLPASPTSSRASRERGPSIPPTPSFSFRSADEDDAESDELRLDPAGASYSFWNLNRWRGISSLRSSVSFSNVSAAQSQGQGRHSMSTADTTPTTTSNVTKASRRKSIGPGIFDKTVEEEQHGTSIEKDITEKVETDPQLLRPGDSGPNGRINSIVSRLSSEYTSDEGDQMNCQKCGSREFKAKRVGGRQRLICVGCGKLVEDGK</sequence>